<feature type="domain" description="Hemimethylated DNA-binding" evidence="2">
    <location>
        <begin position="116"/>
        <end position="217"/>
    </location>
</feature>
<dbReference type="Gene3D" id="2.30.30.390">
    <property type="entry name" value="Hemimethylated DNA-binding domain"/>
    <property type="match status" value="1"/>
</dbReference>
<comment type="caution">
    <text evidence="3">The sequence shown here is derived from an EMBL/GenBank/DDBJ whole genome shotgun (WGS) entry which is preliminary data.</text>
</comment>
<name>A0ABD0K088_9CAEN</name>
<dbReference type="EMBL" id="JACVVK020000275">
    <property type="protein sequence ID" value="KAK7480727.1"/>
    <property type="molecule type" value="Genomic_DNA"/>
</dbReference>
<organism evidence="3 4">
    <name type="scientific">Batillaria attramentaria</name>
    <dbReference type="NCBI Taxonomy" id="370345"/>
    <lineage>
        <taxon>Eukaryota</taxon>
        <taxon>Metazoa</taxon>
        <taxon>Spiralia</taxon>
        <taxon>Lophotrochozoa</taxon>
        <taxon>Mollusca</taxon>
        <taxon>Gastropoda</taxon>
        <taxon>Caenogastropoda</taxon>
        <taxon>Sorbeoconcha</taxon>
        <taxon>Cerithioidea</taxon>
        <taxon>Batillariidae</taxon>
        <taxon>Batillaria</taxon>
    </lineage>
</organism>
<keyword evidence="1" id="KW-0732">Signal</keyword>
<proteinExistence type="predicted"/>
<dbReference type="InterPro" id="IPR011722">
    <property type="entry name" value="Hemimethylated_DNA-bd_dom"/>
</dbReference>
<accession>A0ABD0K088</accession>
<dbReference type="AlphaFoldDB" id="A0ABD0K088"/>
<evidence type="ECO:0000259" key="2">
    <source>
        <dbReference type="SMART" id="SM00992"/>
    </source>
</evidence>
<evidence type="ECO:0000313" key="4">
    <source>
        <dbReference type="Proteomes" id="UP001519460"/>
    </source>
</evidence>
<dbReference type="SMART" id="SM00992">
    <property type="entry name" value="YccV-like"/>
    <property type="match status" value="1"/>
</dbReference>
<dbReference type="Pfam" id="PF08755">
    <property type="entry name" value="YccV-like"/>
    <property type="match status" value="1"/>
</dbReference>
<protein>
    <recommendedName>
        <fullName evidence="2">Hemimethylated DNA-binding domain-containing protein</fullName>
    </recommendedName>
</protein>
<dbReference type="SUPFAM" id="SSF141255">
    <property type="entry name" value="YccV-like"/>
    <property type="match status" value="1"/>
</dbReference>
<feature type="chain" id="PRO_5044882751" description="Hemimethylated DNA-binding domain-containing protein" evidence="1">
    <location>
        <begin position="23"/>
        <end position="227"/>
    </location>
</feature>
<gene>
    <name evidence="3" type="ORF">BaRGS_00027988</name>
</gene>
<dbReference type="PANTHER" id="PTHR48439">
    <property type="entry name" value="HEMIMETHYLATED DNA-BINDING DOMAIN-CONTAINING PROTEIN"/>
    <property type="match status" value="1"/>
</dbReference>
<dbReference type="InterPro" id="IPR053189">
    <property type="entry name" value="Clp_protease_adapter_ClpF"/>
</dbReference>
<dbReference type="NCBIfam" id="TIGR02097">
    <property type="entry name" value="yccV"/>
    <property type="match status" value="1"/>
</dbReference>
<keyword evidence="4" id="KW-1185">Reference proteome</keyword>
<dbReference type="InterPro" id="IPR036623">
    <property type="entry name" value="Hemimethylated_DNA-bd_sf"/>
</dbReference>
<evidence type="ECO:0000313" key="3">
    <source>
        <dbReference type="EMBL" id="KAK7480727.1"/>
    </source>
</evidence>
<feature type="signal peptide" evidence="1">
    <location>
        <begin position="1"/>
        <end position="22"/>
    </location>
</feature>
<sequence>MPVNRQAALQLGLLLLAVPAQYFVTRFVSTPDSNRVLAFRQLLSSAAGFRNKYLTLSAWGQWCQNLLDLFSSSGIHDYAGHDDPNGESPAVEVLQYKDRNGYFSTSTEPRSPRLSSVKFHIGQVIRHKRWGYRGVIIGWDPKAVAPEGWLRQNHPPDKKYWREMPNYSILVDTRDRLVPQITYVPQENIEIIVNTQVLHPSIDNYFEAFDGAQYIPRPWLQAVYPHD</sequence>
<dbReference type="Proteomes" id="UP001519460">
    <property type="component" value="Unassembled WGS sequence"/>
</dbReference>
<dbReference type="PANTHER" id="PTHR48439:SF1">
    <property type="entry name" value="HEMIMETHYLATED DNA-BINDING DOMAIN-CONTAINING PROTEIN"/>
    <property type="match status" value="1"/>
</dbReference>
<evidence type="ECO:0000256" key="1">
    <source>
        <dbReference type="SAM" id="SignalP"/>
    </source>
</evidence>
<reference evidence="3 4" key="1">
    <citation type="journal article" date="2023" name="Sci. Data">
        <title>Genome assembly of the Korean intertidal mud-creeper Batillaria attramentaria.</title>
        <authorList>
            <person name="Patra A.K."/>
            <person name="Ho P.T."/>
            <person name="Jun S."/>
            <person name="Lee S.J."/>
            <person name="Kim Y."/>
            <person name="Won Y.J."/>
        </authorList>
    </citation>
    <scope>NUCLEOTIDE SEQUENCE [LARGE SCALE GENOMIC DNA]</scope>
    <source>
        <strain evidence="3">Wonlab-2016</strain>
    </source>
</reference>